<reference evidence="1 2" key="1">
    <citation type="journal article" date="2018" name="Biotechnol. Biofuels">
        <title>Integrative visual omics of the white-rot fungus Polyporus brumalis exposes the biotechnological potential of its oxidative enzymes for delignifying raw plant biomass.</title>
        <authorList>
            <person name="Miyauchi S."/>
            <person name="Rancon A."/>
            <person name="Drula E."/>
            <person name="Hage H."/>
            <person name="Chaduli D."/>
            <person name="Favel A."/>
            <person name="Grisel S."/>
            <person name="Henrissat B."/>
            <person name="Herpoel-Gimbert I."/>
            <person name="Ruiz-Duenas F.J."/>
            <person name="Chevret D."/>
            <person name="Hainaut M."/>
            <person name="Lin J."/>
            <person name="Wang M."/>
            <person name="Pangilinan J."/>
            <person name="Lipzen A."/>
            <person name="Lesage-Meessen L."/>
            <person name="Navarro D."/>
            <person name="Riley R."/>
            <person name="Grigoriev I.V."/>
            <person name="Zhou S."/>
            <person name="Raouche S."/>
            <person name="Rosso M.N."/>
        </authorList>
    </citation>
    <scope>NUCLEOTIDE SEQUENCE [LARGE SCALE GENOMIC DNA]</scope>
    <source>
        <strain evidence="1 2">BRFM 1820</strain>
    </source>
</reference>
<protein>
    <submittedName>
        <fullName evidence="1">Uncharacterized protein</fullName>
    </submittedName>
</protein>
<dbReference type="EMBL" id="KZ857412">
    <property type="protein sequence ID" value="RDX48327.1"/>
    <property type="molecule type" value="Genomic_DNA"/>
</dbReference>
<dbReference type="Proteomes" id="UP000256964">
    <property type="component" value="Unassembled WGS sequence"/>
</dbReference>
<evidence type="ECO:0000313" key="1">
    <source>
        <dbReference type="EMBL" id="RDX48327.1"/>
    </source>
</evidence>
<evidence type="ECO:0000313" key="2">
    <source>
        <dbReference type="Proteomes" id="UP000256964"/>
    </source>
</evidence>
<accession>A0A371D713</accession>
<sequence>MRSVWALRCKPVMSTRPTYVRPTSAVLPTPQWENMTVCTHLYCIASILLSWMRMAFIGSVRTSESPSVVHS</sequence>
<dbReference type="AlphaFoldDB" id="A0A371D713"/>
<name>A0A371D713_9APHY</name>
<organism evidence="1 2">
    <name type="scientific">Lentinus brumalis</name>
    <dbReference type="NCBI Taxonomy" id="2498619"/>
    <lineage>
        <taxon>Eukaryota</taxon>
        <taxon>Fungi</taxon>
        <taxon>Dikarya</taxon>
        <taxon>Basidiomycota</taxon>
        <taxon>Agaricomycotina</taxon>
        <taxon>Agaricomycetes</taxon>
        <taxon>Polyporales</taxon>
        <taxon>Polyporaceae</taxon>
        <taxon>Lentinus</taxon>
    </lineage>
</organism>
<gene>
    <name evidence="1" type="ORF">OH76DRAFT_666874</name>
</gene>
<proteinExistence type="predicted"/>
<keyword evidence="2" id="KW-1185">Reference proteome</keyword>